<evidence type="ECO:0000313" key="1">
    <source>
        <dbReference type="EMBL" id="SVE08787.1"/>
    </source>
</evidence>
<dbReference type="EMBL" id="UINC01193257">
    <property type="protein sequence ID" value="SVE08787.1"/>
    <property type="molecule type" value="Genomic_DNA"/>
</dbReference>
<organism evidence="1">
    <name type="scientific">marine metagenome</name>
    <dbReference type="NCBI Taxonomy" id="408172"/>
    <lineage>
        <taxon>unclassified sequences</taxon>
        <taxon>metagenomes</taxon>
        <taxon>ecological metagenomes</taxon>
    </lineage>
</organism>
<dbReference type="AlphaFoldDB" id="A0A383ALU2"/>
<feature type="non-terminal residue" evidence="1">
    <location>
        <position position="1"/>
    </location>
</feature>
<name>A0A383ALU2_9ZZZZ</name>
<sequence length="167" mass="20536">MKDKLLFWLDQDFTHFGIGYYLQKKYESDFYAIIDITNKTKKFFEKQDLIKFQKVWYYFDNVSEKGKNLDLNYLQNIEKKYKINLWELAINERIFYRFNNFYKFTDDEILSILTQECKLFESILDEVEPDFFITKQPNQHKDNLFYKICKARGIKIIMLSQPKFAYH</sequence>
<protein>
    <submittedName>
        <fullName evidence="1">Uncharacterized protein</fullName>
    </submittedName>
</protein>
<reference evidence="1" key="1">
    <citation type="submission" date="2018-05" db="EMBL/GenBank/DDBJ databases">
        <authorList>
            <person name="Lanie J.A."/>
            <person name="Ng W.-L."/>
            <person name="Kazmierczak K.M."/>
            <person name="Andrzejewski T.M."/>
            <person name="Davidsen T.M."/>
            <person name="Wayne K.J."/>
            <person name="Tettelin H."/>
            <person name="Glass J.I."/>
            <person name="Rusch D."/>
            <person name="Podicherti R."/>
            <person name="Tsui H.-C.T."/>
            <person name="Winkler M.E."/>
        </authorList>
    </citation>
    <scope>NUCLEOTIDE SEQUENCE</scope>
</reference>
<gene>
    <name evidence="1" type="ORF">METZ01_LOCUS461641</name>
</gene>
<feature type="non-terminal residue" evidence="1">
    <location>
        <position position="167"/>
    </location>
</feature>
<proteinExistence type="predicted"/>
<accession>A0A383ALU2</accession>